<dbReference type="InterPro" id="IPR011421">
    <property type="entry name" value="BCNT-C"/>
</dbReference>
<evidence type="ECO:0000313" key="6">
    <source>
        <dbReference type="Proteomes" id="UP001050691"/>
    </source>
</evidence>
<feature type="compositionally biased region" description="Polar residues" evidence="3">
    <location>
        <begin position="93"/>
        <end position="116"/>
    </location>
</feature>
<evidence type="ECO:0000259" key="4">
    <source>
        <dbReference type="PROSITE" id="PS51279"/>
    </source>
</evidence>
<dbReference type="PROSITE" id="PS51279">
    <property type="entry name" value="BCNT_C"/>
    <property type="match status" value="1"/>
</dbReference>
<evidence type="ECO:0000256" key="2">
    <source>
        <dbReference type="ARBA" id="ARBA00019138"/>
    </source>
</evidence>
<organism evidence="5 6">
    <name type="scientific">Clathrus columnatus</name>
    <dbReference type="NCBI Taxonomy" id="1419009"/>
    <lineage>
        <taxon>Eukaryota</taxon>
        <taxon>Fungi</taxon>
        <taxon>Dikarya</taxon>
        <taxon>Basidiomycota</taxon>
        <taxon>Agaricomycotina</taxon>
        <taxon>Agaricomycetes</taxon>
        <taxon>Phallomycetidae</taxon>
        <taxon>Phallales</taxon>
        <taxon>Clathraceae</taxon>
        <taxon>Clathrus</taxon>
    </lineage>
</organism>
<evidence type="ECO:0000256" key="3">
    <source>
        <dbReference type="SAM" id="MobiDB-lite"/>
    </source>
</evidence>
<dbReference type="GO" id="GO:0000812">
    <property type="term" value="C:Swr1 complex"/>
    <property type="evidence" value="ECO:0007669"/>
    <property type="project" value="TreeGrafter"/>
</dbReference>
<name>A0AAV5ADC4_9AGAM</name>
<dbReference type="InterPro" id="IPR027124">
    <property type="entry name" value="Swc5/CFDP1/2"/>
</dbReference>
<dbReference type="PANTHER" id="PTHR48407:SF1">
    <property type="entry name" value="CRANIOFACIAL DEVELOPMENT PROTEIN 1"/>
    <property type="match status" value="1"/>
</dbReference>
<comment type="similarity">
    <text evidence="1">Belongs to the SWC5 family.</text>
</comment>
<keyword evidence="6" id="KW-1185">Reference proteome</keyword>
<feature type="domain" description="BCNT-C" evidence="4">
    <location>
        <begin position="227"/>
        <end position="311"/>
    </location>
</feature>
<dbReference type="Proteomes" id="UP001050691">
    <property type="component" value="Unassembled WGS sequence"/>
</dbReference>
<proteinExistence type="inferred from homology"/>
<comment type="caution">
    <text evidence="5">The sequence shown here is derived from an EMBL/GenBank/DDBJ whole genome shotgun (WGS) entry which is preliminary data.</text>
</comment>
<gene>
    <name evidence="5" type="ORF">Clacol_004875</name>
</gene>
<dbReference type="PANTHER" id="PTHR48407">
    <property type="entry name" value="CRANIOFACIAL DEVELOPMENT PROTEIN 1"/>
    <property type="match status" value="1"/>
</dbReference>
<feature type="region of interest" description="Disordered" evidence="3">
    <location>
        <begin position="1"/>
        <end position="116"/>
    </location>
</feature>
<feature type="compositionally biased region" description="Acidic residues" evidence="3">
    <location>
        <begin position="19"/>
        <end position="33"/>
    </location>
</feature>
<protein>
    <recommendedName>
        <fullName evidence="2">SWR1-complex protein 5</fullName>
    </recommendedName>
</protein>
<dbReference type="EMBL" id="BPWL01000005">
    <property type="protein sequence ID" value="GJJ10648.1"/>
    <property type="molecule type" value="Genomic_DNA"/>
</dbReference>
<feature type="region of interest" description="Disordered" evidence="3">
    <location>
        <begin position="138"/>
        <end position="205"/>
    </location>
</feature>
<evidence type="ECO:0000256" key="1">
    <source>
        <dbReference type="ARBA" id="ARBA00010465"/>
    </source>
</evidence>
<sequence>MTLNLPIPQLPKGTNKNDFDEDEDSENDPDYVPDDARQKPQGESDSSDSSESESGMARKSKKKRKFDTTMAATTTKSQPSEEEERAQKEKTRQQLWESFQASLASPNPLSTQQKQSLPRLVKVVKKYRFAGEDVIKVEDVPENSPEATKWPRWDPSTSQYTVNETSTPGTVDTPSPLESTSSHVEDNVGSKASDVPPPRTTKKTRKSLDAMFASATASATASAMSKFNATTDESAILSKLLRVKGQKLTTLDKSAMDWREHVQSVDDVSKDEIEKNRRSGGSYLSKVEFLQRVEERMENAAEEGRSKRKRT</sequence>
<dbReference type="AlphaFoldDB" id="A0AAV5ADC4"/>
<accession>A0AAV5ADC4</accession>
<dbReference type="Pfam" id="PF07572">
    <property type="entry name" value="BCNT"/>
    <property type="match status" value="1"/>
</dbReference>
<reference evidence="5" key="1">
    <citation type="submission" date="2021-10" db="EMBL/GenBank/DDBJ databases">
        <title>De novo Genome Assembly of Clathrus columnatus (Basidiomycota, Fungi) Using Illumina and Nanopore Sequence Data.</title>
        <authorList>
            <person name="Ogiso-Tanaka E."/>
            <person name="Itagaki H."/>
            <person name="Hosoya T."/>
            <person name="Hosaka K."/>
        </authorList>
    </citation>
    <scope>NUCLEOTIDE SEQUENCE</scope>
    <source>
        <strain evidence="5">MO-923</strain>
    </source>
</reference>
<evidence type="ECO:0000313" key="5">
    <source>
        <dbReference type="EMBL" id="GJJ10648.1"/>
    </source>
</evidence>
<feature type="compositionally biased region" description="Polar residues" evidence="3">
    <location>
        <begin position="155"/>
        <end position="182"/>
    </location>
</feature>